<keyword evidence="3" id="KW-1185">Reference proteome</keyword>
<name>A0A392UZF9_9FABA</name>
<evidence type="ECO:0000256" key="1">
    <source>
        <dbReference type="SAM" id="MobiDB-lite"/>
    </source>
</evidence>
<feature type="compositionally biased region" description="Polar residues" evidence="1">
    <location>
        <begin position="1"/>
        <end position="18"/>
    </location>
</feature>
<proteinExistence type="predicted"/>
<organism evidence="2 3">
    <name type="scientific">Trifolium medium</name>
    <dbReference type="NCBI Taxonomy" id="97028"/>
    <lineage>
        <taxon>Eukaryota</taxon>
        <taxon>Viridiplantae</taxon>
        <taxon>Streptophyta</taxon>
        <taxon>Embryophyta</taxon>
        <taxon>Tracheophyta</taxon>
        <taxon>Spermatophyta</taxon>
        <taxon>Magnoliopsida</taxon>
        <taxon>eudicotyledons</taxon>
        <taxon>Gunneridae</taxon>
        <taxon>Pentapetalae</taxon>
        <taxon>rosids</taxon>
        <taxon>fabids</taxon>
        <taxon>Fabales</taxon>
        <taxon>Fabaceae</taxon>
        <taxon>Papilionoideae</taxon>
        <taxon>50 kb inversion clade</taxon>
        <taxon>NPAAA clade</taxon>
        <taxon>Hologalegina</taxon>
        <taxon>IRL clade</taxon>
        <taxon>Trifolieae</taxon>
        <taxon>Trifolium</taxon>
    </lineage>
</organism>
<evidence type="ECO:0000313" key="2">
    <source>
        <dbReference type="EMBL" id="MCI80085.1"/>
    </source>
</evidence>
<feature type="region of interest" description="Disordered" evidence="1">
    <location>
        <begin position="1"/>
        <end position="36"/>
    </location>
</feature>
<protein>
    <submittedName>
        <fullName evidence="2">Uncharacterized protein</fullName>
    </submittedName>
</protein>
<evidence type="ECO:0000313" key="3">
    <source>
        <dbReference type="Proteomes" id="UP000265520"/>
    </source>
</evidence>
<accession>A0A392UZF9</accession>
<dbReference type="AlphaFoldDB" id="A0A392UZF9"/>
<reference evidence="2 3" key="1">
    <citation type="journal article" date="2018" name="Front. Plant Sci.">
        <title>Red Clover (Trifolium pratense) and Zigzag Clover (T. medium) - A Picture of Genomic Similarities and Differences.</title>
        <authorList>
            <person name="Dluhosova J."/>
            <person name="Istvanek J."/>
            <person name="Nedelnik J."/>
            <person name="Repkova J."/>
        </authorList>
    </citation>
    <scope>NUCLEOTIDE SEQUENCE [LARGE SCALE GENOMIC DNA]</scope>
    <source>
        <strain evidence="3">cv. 10/8</strain>
        <tissue evidence="2">Leaf</tissue>
    </source>
</reference>
<comment type="caution">
    <text evidence="2">The sequence shown here is derived from an EMBL/GenBank/DDBJ whole genome shotgun (WGS) entry which is preliminary data.</text>
</comment>
<dbReference type="EMBL" id="LXQA010987435">
    <property type="protein sequence ID" value="MCI80085.1"/>
    <property type="molecule type" value="Genomic_DNA"/>
</dbReference>
<sequence>ANLRDCSSITPSGPSKTTPAPLPLIFDAPSTERVQG</sequence>
<feature type="non-terminal residue" evidence="2">
    <location>
        <position position="1"/>
    </location>
</feature>
<dbReference type="Proteomes" id="UP000265520">
    <property type="component" value="Unassembled WGS sequence"/>
</dbReference>